<keyword evidence="7" id="KW-1185">Reference proteome</keyword>
<organism evidence="6 7">
    <name type="scientific">Podospora didyma</name>
    <dbReference type="NCBI Taxonomy" id="330526"/>
    <lineage>
        <taxon>Eukaryota</taxon>
        <taxon>Fungi</taxon>
        <taxon>Dikarya</taxon>
        <taxon>Ascomycota</taxon>
        <taxon>Pezizomycotina</taxon>
        <taxon>Sordariomycetes</taxon>
        <taxon>Sordariomycetidae</taxon>
        <taxon>Sordariales</taxon>
        <taxon>Podosporaceae</taxon>
        <taxon>Podospora</taxon>
    </lineage>
</organism>
<feature type="domain" description="FAD/NAD(P)-binding" evidence="5">
    <location>
        <begin position="4"/>
        <end position="289"/>
    </location>
</feature>
<evidence type="ECO:0000256" key="4">
    <source>
        <dbReference type="ARBA" id="ARBA00023002"/>
    </source>
</evidence>
<evidence type="ECO:0000256" key="3">
    <source>
        <dbReference type="ARBA" id="ARBA00022827"/>
    </source>
</evidence>
<accession>A0AAE0NYT9</accession>
<dbReference type="PANTHER" id="PTHR43735">
    <property type="entry name" value="APOPTOSIS-INDUCING FACTOR 1"/>
    <property type="match status" value="1"/>
</dbReference>
<dbReference type="SUPFAM" id="SSF51905">
    <property type="entry name" value="FAD/NAD(P)-binding domain"/>
    <property type="match status" value="2"/>
</dbReference>
<dbReference type="GO" id="GO:0050660">
    <property type="term" value="F:flavin adenine dinucleotide binding"/>
    <property type="evidence" value="ECO:0007669"/>
    <property type="project" value="TreeGrafter"/>
</dbReference>
<dbReference type="GO" id="GO:0005737">
    <property type="term" value="C:cytoplasm"/>
    <property type="evidence" value="ECO:0007669"/>
    <property type="project" value="TreeGrafter"/>
</dbReference>
<comment type="similarity">
    <text evidence="1">Belongs to the FAD-dependent oxidoreductase family.</text>
</comment>
<reference evidence="6" key="2">
    <citation type="submission" date="2023-06" db="EMBL/GenBank/DDBJ databases">
        <authorList>
            <consortium name="Lawrence Berkeley National Laboratory"/>
            <person name="Haridas S."/>
            <person name="Hensen N."/>
            <person name="Bonometti L."/>
            <person name="Westerberg I."/>
            <person name="Brannstrom I.O."/>
            <person name="Guillou S."/>
            <person name="Cros-Aarteil S."/>
            <person name="Calhoun S."/>
            <person name="Kuo A."/>
            <person name="Mondo S."/>
            <person name="Pangilinan J."/>
            <person name="Riley R."/>
            <person name="LaButti K."/>
            <person name="Andreopoulos B."/>
            <person name="Lipzen A."/>
            <person name="Chen C."/>
            <person name="Yanf M."/>
            <person name="Daum C."/>
            <person name="Ng V."/>
            <person name="Clum A."/>
            <person name="Steindorff A."/>
            <person name="Ohm R."/>
            <person name="Martin F."/>
            <person name="Silar P."/>
            <person name="Natvig D."/>
            <person name="Lalanne C."/>
            <person name="Gautier V."/>
            <person name="Ament-velasquez S.L."/>
            <person name="Kruys A."/>
            <person name="Hutchinson M.I."/>
            <person name="Powell A.J."/>
            <person name="Barry K."/>
            <person name="Miller A.N."/>
            <person name="Grigoriev I.V."/>
            <person name="Debuchy R."/>
            <person name="Gladieux P."/>
            <person name="Thoren M.H."/>
            <person name="Johannesson H."/>
        </authorList>
    </citation>
    <scope>NUCLEOTIDE SEQUENCE</scope>
    <source>
        <strain evidence="6">CBS 232.78</strain>
    </source>
</reference>
<evidence type="ECO:0000256" key="2">
    <source>
        <dbReference type="ARBA" id="ARBA00022630"/>
    </source>
</evidence>
<dbReference type="Pfam" id="PF07992">
    <property type="entry name" value="Pyr_redox_2"/>
    <property type="match status" value="1"/>
</dbReference>
<reference evidence="6" key="1">
    <citation type="journal article" date="2023" name="Mol. Phylogenet. Evol.">
        <title>Genome-scale phylogeny and comparative genomics of the fungal order Sordariales.</title>
        <authorList>
            <person name="Hensen N."/>
            <person name="Bonometti L."/>
            <person name="Westerberg I."/>
            <person name="Brannstrom I.O."/>
            <person name="Guillou S."/>
            <person name="Cros-Aarteil S."/>
            <person name="Calhoun S."/>
            <person name="Haridas S."/>
            <person name="Kuo A."/>
            <person name="Mondo S."/>
            <person name="Pangilinan J."/>
            <person name="Riley R."/>
            <person name="LaButti K."/>
            <person name="Andreopoulos B."/>
            <person name="Lipzen A."/>
            <person name="Chen C."/>
            <person name="Yan M."/>
            <person name="Daum C."/>
            <person name="Ng V."/>
            <person name="Clum A."/>
            <person name="Steindorff A."/>
            <person name="Ohm R.A."/>
            <person name="Martin F."/>
            <person name="Silar P."/>
            <person name="Natvig D.O."/>
            <person name="Lalanne C."/>
            <person name="Gautier V."/>
            <person name="Ament-Velasquez S.L."/>
            <person name="Kruys A."/>
            <person name="Hutchinson M.I."/>
            <person name="Powell A.J."/>
            <person name="Barry K."/>
            <person name="Miller A.N."/>
            <person name="Grigoriev I.V."/>
            <person name="Debuchy R."/>
            <person name="Gladieux P."/>
            <person name="Hiltunen Thoren M."/>
            <person name="Johannesson H."/>
        </authorList>
    </citation>
    <scope>NUCLEOTIDE SEQUENCE</scope>
    <source>
        <strain evidence="6">CBS 232.78</strain>
    </source>
</reference>
<sequence>MAKTVLILGGSFAGLHVAHGLLKKNDKDLKVVLVSKNSHFYWNLASVRAIVPGVIKDEEIFKSLSSALSKYPETSYELIIGSAEAADFDAKTVRISVPGSADRTIEYDQLVLATGSRCPDTSVPWKAEHGYEETIELLHSTGAKVEAAKHIVVAGAGATGIETAGELGFAFGKTKEIVLLCAGDKVLGGDSIAASASNELKKLNVKIEYGAKVESTAPAGEKTEITLANCKDKIVTDLYLPTMGLVPNSEYVNAKYLDSVRKTVNVDEFLRVEGTTNVWAAGDLVSKPRAGFMITQKQAGTVINNVLAALAGREPTVHKGMPFDILACSTGRSRGVGRAGFVKMPSIGVWAVKARQLGINMIPGYINGSVA</sequence>
<proteinExistence type="inferred from homology"/>
<dbReference type="PRINTS" id="PR00368">
    <property type="entry name" value="FADPNR"/>
</dbReference>
<dbReference type="InterPro" id="IPR023753">
    <property type="entry name" value="FAD/NAD-binding_dom"/>
</dbReference>
<evidence type="ECO:0000256" key="1">
    <source>
        <dbReference type="ARBA" id="ARBA00006442"/>
    </source>
</evidence>
<evidence type="ECO:0000313" key="7">
    <source>
        <dbReference type="Proteomes" id="UP001285441"/>
    </source>
</evidence>
<keyword evidence="2" id="KW-0285">Flavoprotein</keyword>
<gene>
    <name evidence="6" type="ORF">B0H63DRAFT_464922</name>
</gene>
<dbReference type="GO" id="GO:0004174">
    <property type="term" value="F:electron-transferring-flavoprotein dehydrogenase activity"/>
    <property type="evidence" value="ECO:0007669"/>
    <property type="project" value="TreeGrafter"/>
</dbReference>
<dbReference type="InterPro" id="IPR036188">
    <property type="entry name" value="FAD/NAD-bd_sf"/>
</dbReference>
<name>A0AAE0NYT9_9PEZI</name>
<dbReference type="EMBL" id="JAULSW010000002">
    <property type="protein sequence ID" value="KAK3390193.1"/>
    <property type="molecule type" value="Genomic_DNA"/>
</dbReference>
<comment type="caution">
    <text evidence="6">The sequence shown here is derived from an EMBL/GenBank/DDBJ whole genome shotgun (WGS) entry which is preliminary data.</text>
</comment>
<dbReference type="Gene3D" id="3.50.50.100">
    <property type="match status" value="1"/>
</dbReference>
<dbReference type="Proteomes" id="UP001285441">
    <property type="component" value="Unassembled WGS sequence"/>
</dbReference>
<dbReference type="PANTHER" id="PTHR43735:SF3">
    <property type="entry name" value="FERROPTOSIS SUPPRESSOR PROTEIN 1"/>
    <property type="match status" value="1"/>
</dbReference>
<evidence type="ECO:0000313" key="6">
    <source>
        <dbReference type="EMBL" id="KAK3390193.1"/>
    </source>
</evidence>
<dbReference type="AlphaFoldDB" id="A0AAE0NYT9"/>
<keyword evidence="4" id="KW-0560">Oxidoreductase</keyword>
<protein>
    <recommendedName>
        <fullName evidence="5">FAD/NAD(P)-binding domain-containing protein</fullName>
    </recommendedName>
</protein>
<evidence type="ECO:0000259" key="5">
    <source>
        <dbReference type="Pfam" id="PF07992"/>
    </source>
</evidence>
<keyword evidence="3" id="KW-0274">FAD</keyword>